<dbReference type="Proteomes" id="UP000580250">
    <property type="component" value="Unassembled WGS sequence"/>
</dbReference>
<dbReference type="EMBL" id="CAJEWN010000002">
    <property type="protein sequence ID" value="CAD2123580.1"/>
    <property type="molecule type" value="Genomic_DNA"/>
</dbReference>
<proteinExistence type="predicted"/>
<reference evidence="1 2" key="1">
    <citation type="submission" date="2020-08" db="EMBL/GenBank/DDBJ databases">
        <authorList>
            <person name="Koutsovoulos G."/>
            <person name="Danchin GJ E."/>
        </authorList>
    </citation>
    <scope>NUCLEOTIDE SEQUENCE [LARGE SCALE GENOMIC DNA]</scope>
</reference>
<accession>A0A6V7TLZ5</accession>
<evidence type="ECO:0000313" key="1">
    <source>
        <dbReference type="EMBL" id="CAD2123580.1"/>
    </source>
</evidence>
<dbReference type="OrthoDB" id="10053392at2759"/>
<dbReference type="PANTHER" id="PTHR31389:SF4">
    <property type="entry name" value="LD39211P"/>
    <property type="match status" value="1"/>
</dbReference>
<dbReference type="AlphaFoldDB" id="A0A6V7TLZ5"/>
<organism evidence="1 2">
    <name type="scientific">Meloidogyne enterolobii</name>
    <name type="common">Root-knot nematode worm</name>
    <name type="synonym">Meloidogyne mayaguensis</name>
    <dbReference type="NCBI Taxonomy" id="390850"/>
    <lineage>
        <taxon>Eukaryota</taxon>
        <taxon>Metazoa</taxon>
        <taxon>Ecdysozoa</taxon>
        <taxon>Nematoda</taxon>
        <taxon>Chromadorea</taxon>
        <taxon>Rhabditida</taxon>
        <taxon>Tylenchina</taxon>
        <taxon>Tylenchomorpha</taxon>
        <taxon>Tylenchoidea</taxon>
        <taxon>Meloidogynidae</taxon>
        <taxon>Meloidogyninae</taxon>
        <taxon>Meloidogyne</taxon>
    </lineage>
</organism>
<sequence>MKRPGSKGFTFVTASSIPYYNTMKKLLFDLKKQFGCSQNIIGYDLGGVSEDKSKMEELNAVCGLEWRKFNWSIISADLRLPLVYAWKIYILAEIYSEYDTFTWMDSSIVINNGNSLHTIFDGMENSTISKAIFPRNAEPSHGVQFATNVRIYNFIPLVSNLIKIDNKWDERMICACFSIMHKSEYTRQLLKWALLCAATKQCINPDGSKLGCPQASSTPSCHRFDQSVFALLTINNEYQRHVLDNGEIIYNI</sequence>
<protein>
    <submittedName>
        <fullName evidence="1">Uncharacterized protein</fullName>
    </submittedName>
</protein>
<comment type="caution">
    <text evidence="1">The sequence shown here is derived from an EMBL/GenBank/DDBJ whole genome shotgun (WGS) entry which is preliminary data.</text>
</comment>
<evidence type="ECO:0000313" key="2">
    <source>
        <dbReference type="Proteomes" id="UP000580250"/>
    </source>
</evidence>
<name>A0A6V7TLZ5_MELEN</name>
<dbReference type="PANTHER" id="PTHR31389">
    <property type="entry name" value="LD39211P"/>
    <property type="match status" value="1"/>
</dbReference>
<gene>
    <name evidence="1" type="ORF">MENT_LOCUS509</name>
</gene>